<dbReference type="InterPro" id="IPR013210">
    <property type="entry name" value="LRR_N_plant-typ"/>
</dbReference>
<organism evidence="24 25">
    <name type="scientific">Pisum sativum</name>
    <name type="common">Garden pea</name>
    <name type="synonym">Lathyrus oleraceus</name>
    <dbReference type="NCBI Taxonomy" id="3888"/>
    <lineage>
        <taxon>Eukaryota</taxon>
        <taxon>Viridiplantae</taxon>
        <taxon>Streptophyta</taxon>
        <taxon>Embryophyta</taxon>
        <taxon>Tracheophyta</taxon>
        <taxon>Spermatophyta</taxon>
        <taxon>Magnoliopsida</taxon>
        <taxon>eudicotyledons</taxon>
        <taxon>Gunneridae</taxon>
        <taxon>Pentapetalae</taxon>
        <taxon>rosids</taxon>
        <taxon>fabids</taxon>
        <taxon>Fabales</taxon>
        <taxon>Fabaceae</taxon>
        <taxon>Papilionoideae</taxon>
        <taxon>50 kb inversion clade</taxon>
        <taxon>NPAAA clade</taxon>
        <taxon>Hologalegina</taxon>
        <taxon>IRL clade</taxon>
        <taxon>Fabeae</taxon>
        <taxon>Lathyrus</taxon>
    </lineage>
</organism>
<dbReference type="OrthoDB" id="676979at2759"/>
<keyword evidence="11 20" id="KW-0547">Nucleotide-binding</keyword>
<dbReference type="Pfam" id="PF00560">
    <property type="entry name" value="LRR_1"/>
    <property type="match status" value="6"/>
</dbReference>
<dbReference type="SMART" id="SM00220">
    <property type="entry name" value="S_TKc"/>
    <property type="match status" value="1"/>
</dbReference>
<evidence type="ECO:0000256" key="9">
    <source>
        <dbReference type="ARBA" id="ARBA00022729"/>
    </source>
</evidence>
<dbReference type="GO" id="GO:0005886">
    <property type="term" value="C:plasma membrane"/>
    <property type="evidence" value="ECO:0007669"/>
    <property type="project" value="UniProtKB-SubCell"/>
</dbReference>
<dbReference type="PROSITE" id="PS51450">
    <property type="entry name" value="LRR"/>
    <property type="match status" value="1"/>
</dbReference>
<dbReference type="Pfam" id="PF23598">
    <property type="entry name" value="LRR_14"/>
    <property type="match status" value="1"/>
</dbReference>
<dbReference type="Pfam" id="PF13855">
    <property type="entry name" value="LRR_8"/>
    <property type="match status" value="2"/>
</dbReference>
<evidence type="ECO:0000256" key="19">
    <source>
        <dbReference type="ARBA" id="ARBA00048679"/>
    </source>
</evidence>
<keyword evidence="17" id="KW-0325">Glycoprotein</keyword>
<evidence type="ECO:0000256" key="22">
    <source>
        <dbReference type="SAM" id="SignalP"/>
    </source>
</evidence>
<dbReference type="InterPro" id="IPR017441">
    <property type="entry name" value="Protein_kinase_ATP_BS"/>
</dbReference>
<keyword evidence="16" id="KW-0675">Receptor</keyword>
<dbReference type="GO" id="GO:0010449">
    <property type="term" value="P:root meristem growth"/>
    <property type="evidence" value="ECO:0007669"/>
    <property type="project" value="UniProtKB-ARBA"/>
</dbReference>
<dbReference type="PROSITE" id="PS00107">
    <property type="entry name" value="PROTEIN_KINASE_ATP"/>
    <property type="match status" value="1"/>
</dbReference>
<dbReference type="Pfam" id="PF00069">
    <property type="entry name" value="Pkinase"/>
    <property type="match status" value="1"/>
</dbReference>
<name>A0A9D4WQ29_PEA</name>
<dbReference type="InterPro" id="IPR051716">
    <property type="entry name" value="Plant_RL_S/T_kinase"/>
</dbReference>
<dbReference type="GO" id="GO:0005524">
    <property type="term" value="F:ATP binding"/>
    <property type="evidence" value="ECO:0007669"/>
    <property type="project" value="UniProtKB-UniRule"/>
</dbReference>
<dbReference type="FunFam" id="3.80.10.10:FF:000472">
    <property type="entry name" value="LRR receptor-like serine/threonine-protein kinase RCH1"/>
    <property type="match status" value="1"/>
</dbReference>
<dbReference type="GO" id="GO:0004674">
    <property type="term" value="F:protein serine/threonine kinase activity"/>
    <property type="evidence" value="ECO:0007669"/>
    <property type="project" value="UniProtKB-KW"/>
</dbReference>
<dbReference type="GO" id="GO:0001653">
    <property type="term" value="F:peptide receptor activity"/>
    <property type="evidence" value="ECO:0007669"/>
    <property type="project" value="UniProtKB-ARBA"/>
</dbReference>
<dbReference type="Gene3D" id="3.30.200.20">
    <property type="entry name" value="Phosphorylase Kinase, domain 1"/>
    <property type="match status" value="1"/>
</dbReference>
<feature type="signal peptide" evidence="22">
    <location>
        <begin position="1"/>
        <end position="23"/>
    </location>
</feature>
<dbReference type="InterPro" id="IPR000719">
    <property type="entry name" value="Prot_kinase_dom"/>
</dbReference>
<keyword evidence="15 21" id="KW-0472">Membrane</keyword>
<comment type="subcellular location">
    <subcellularLocation>
        <location evidence="1">Cell membrane</location>
    </subcellularLocation>
    <subcellularLocation>
        <location evidence="2">Membrane</location>
        <topology evidence="2">Single-pass type I membrane protein</topology>
    </subcellularLocation>
</comment>
<accession>A0A9D4WQ29</accession>
<dbReference type="InterPro" id="IPR055414">
    <property type="entry name" value="LRR_R13L4/SHOC2-like"/>
</dbReference>
<reference evidence="24 25" key="1">
    <citation type="journal article" date="2022" name="Nat. Genet.">
        <title>Improved pea reference genome and pan-genome highlight genomic features and evolutionary characteristics.</title>
        <authorList>
            <person name="Yang T."/>
            <person name="Liu R."/>
            <person name="Luo Y."/>
            <person name="Hu S."/>
            <person name="Wang D."/>
            <person name="Wang C."/>
            <person name="Pandey M.K."/>
            <person name="Ge S."/>
            <person name="Xu Q."/>
            <person name="Li N."/>
            <person name="Li G."/>
            <person name="Huang Y."/>
            <person name="Saxena R.K."/>
            <person name="Ji Y."/>
            <person name="Li M."/>
            <person name="Yan X."/>
            <person name="He Y."/>
            <person name="Liu Y."/>
            <person name="Wang X."/>
            <person name="Xiang C."/>
            <person name="Varshney R.K."/>
            <person name="Ding H."/>
            <person name="Gao S."/>
            <person name="Zong X."/>
        </authorList>
    </citation>
    <scope>NUCLEOTIDE SEQUENCE [LARGE SCALE GENOMIC DNA]</scope>
    <source>
        <strain evidence="24 25">cv. Zhongwan 6</strain>
    </source>
</reference>
<evidence type="ECO:0000256" key="18">
    <source>
        <dbReference type="ARBA" id="ARBA00047899"/>
    </source>
</evidence>
<evidence type="ECO:0000256" key="2">
    <source>
        <dbReference type="ARBA" id="ARBA00004479"/>
    </source>
</evidence>
<evidence type="ECO:0000313" key="24">
    <source>
        <dbReference type="EMBL" id="KAI5405709.1"/>
    </source>
</evidence>
<dbReference type="Proteomes" id="UP001058974">
    <property type="component" value="Chromosome 5"/>
</dbReference>
<evidence type="ECO:0000256" key="7">
    <source>
        <dbReference type="ARBA" id="ARBA00022679"/>
    </source>
</evidence>
<dbReference type="PROSITE" id="PS50011">
    <property type="entry name" value="PROTEIN_KINASE_DOM"/>
    <property type="match status" value="1"/>
</dbReference>
<dbReference type="Gene3D" id="3.80.10.10">
    <property type="entry name" value="Ribonuclease Inhibitor"/>
    <property type="match status" value="6"/>
</dbReference>
<feature type="chain" id="PRO_5038672547" description="non-specific serine/threonine protein kinase" evidence="22">
    <location>
        <begin position="24"/>
        <end position="1093"/>
    </location>
</feature>
<evidence type="ECO:0000313" key="25">
    <source>
        <dbReference type="Proteomes" id="UP001058974"/>
    </source>
</evidence>
<evidence type="ECO:0000256" key="15">
    <source>
        <dbReference type="ARBA" id="ARBA00023136"/>
    </source>
</evidence>
<protein>
    <recommendedName>
        <fullName evidence="4">non-specific serine/threonine protein kinase</fullName>
        <ecNumber evidence="4">2.7.11.1</ecNumber>
    </recommendedName>
</protein>
<dbReference type="SUPFAM" id="SSF52047">
    <property type="entry name" value="RNI-like"/>
    <property type="match status" value="1"/>
</dbReference>
<comment type="similarity">
    <text evidence="3">Belongs to the protein kinase superfamily. Ser/Thr protein kinase family.</text>
</comment>
<comment type="catalytic activity">
    <reaction evidence="19">
        <text>L-seryl-[protein] + ATP = O-phospho-L-seryl-[protein] + ADP + H(+)</text>
        <dbReference type="Rhea" id="RHEA:17989"/>
        <dbReference type="Rhea" id="RHEA-COMP:9863"/>
        <dbReference type="Rhea" id="RHEA-COMP:11604"/>
        <dbReference type="ChEBI" id="CHEBI:15378"/>
        <dbReference type="ChEBI" id="CHEBI:29999"/>
        <dbReference type="ChEBI" id="CHEBI:30616"/>
        <dbReference type="ChEBI" id="CHEBI:83421"/>
        <dbReference type="ChEBI" id="CHEBI:456216"/>
        <dbReference type="EC" id="2.7.11.1"/>
    </reaction>
</comment>
<dbReference type="PROSITE" id="PS00108">
    <property type="entry name" value="PROTEIN_KINASE_ST"/>
    <property type="match status" value="1"/>
</dbReference>
<evidence type="ECO:0000256" key="10">
    <source>
        <dbReference type="ARBA" id="ARBA00022737"/>
    </source>
</evidence>
<comment type="caution">
    <text evidence="24">The sequence shown here is derived from an EMBL/GenBank/DDBJ whole genome shotgun (WGS) entry which is preliminary data.</text>
</comment>
<dbReference type="Gramene" id="Psat05G0246400-T1">
    <property type="protein sequence ID" value="KAI5405709.1"/>
    <property type="gene ID" value="KIW84_052464"/>
</dbReference>
<evidence type="ECO:0000256" key="13">
    <source>
        <dbReference type="ARBA" id="ARBA00022840"/>
    </source>
</evidence>
<dbReference type="Gramene" id="Psat5g082240.1">
    <property type="protein sequence ID" value="Psat5g082240.1.cds"/>
    <property type="gene ID" value="Psat5g082240"/>
</dbReference>
<evidence type="ECO:0000256" key="12">
    <source>
        <dbReference type="ARBA" id="ARBA00022777"/>
    </source>
</evidence>
<dbReference type="Gene3D" id="1.10.510.10">
    <property type="entry name" value="Transferase(Phosphotransferase) domain 1"/>
    <property type="match status" value="1"/>
</dbReference>
<evidence type="ECO:0000256" key="3">
    <source>
        <dbReference type="ARBA" id="ARBA00008684"/>
    </source>
</evidence>
<dbReference type="PANTHER" id="PTHR48053">
    <property type="entry name" value="LEUCINE RICH REPEAT FAMILY PROTEIN, EXPRESSED"/>
    <property type="match status" value="1"/>
</dbReference>
<evidence type="ECO:0000256" key="17">
    <source>
        <dbReference type="ARBA" id="ARBA00023180"/>
    </source>
</evidence>
<dbReference type="SUPFAM" id="SSF56112">
    <property type="entry name" value="Protein kinase-like (PK-like)"/>
    <property type="match status" value="1"/>
</dbReference>
<evidence type="ECO:0000256" key="5">
    <source>
        <dbReference type="ARBA" id="ARBA00022527"/>
    </source>
</evidence>
<keyword evidence="5" id="KW-0723">Serine/threonine-protein kinase</keyword>
<keyword evidence="13 20" id="KW-0067">ATP-binding</keyword>
<gene>
    <name evidence="24" type="ORF">KIW84_052464</name>
</gene>
<keyword evidence="25" id="KW-1185">Reference proteome</keyword>
<dbReference type="Gramene" id="PSAT_LOCUS23022_t1">
    <property type="protein sequence ID" value="CAL5203996.1"/>
    <property type="gene ID" value="PSAT_LOCUS23022"/>
</dbReference>
<evidence type="ECO:0000259" key="23">
    <source>
        <dbReference type="PROSITE" id="PS50011"/>
    </source>
</evidence>
<evidence type="ECO:0000256" key="20">
    <source>
        <dbReference type="PROSITE-ProRule" id="PRU10141"/>
    </source>
</evidence>
<evidence type="ECO:0000256" key="8">
    <source>
        <dbReference type="ARBA" id="ARBA00022692"/>
    </source>
</evidence>
<keyword evidence="10" id="KW-0677">Repeat</keyword>
<dbReference type="PANTHER" id="PTHR48053:SF165">
    <property type="entry name" value="RECEPTOR-LIKE PROTEIN KINASE 2 ISOFORM X2"/>
    <property type="match status" value="1"/>
</dbReference>
<keyword evidence="9 22" id="KW-0732">Signal</keyword>
<keyword evidence="6" id="KW-0433">Leucine-rich repeat</keyword>
<keyword evidence="8 21" id="KW-0812">Transmembrane</keyword>
<keyword evidence="7" id="KW-0808">Transferase</keyword>
<dbReference type="EC" id="2.7.11.1" evidence="4"/>
<comment type="catalytic activity">
    <reaction evidence="18">
        <text>L-threonyl-[protein] + ATP = O-phospho-L-threonyl-[protein] + ADP + H(+)</text>
        <dbReference type="Rhea" id="RHEA:46608"/>
        <dbReference type="Rhea" id="RHEA-COMP:11060"/>
        <dbReference type="Rhea" id="RHEA-COMP:11605"/>
        <dbReference type="ChEBI" id="CHEBI:15378"/>
        <dbReference type="ChEBI" id="CHEBI:30013"/>
        <dbReference type="ChEBI" id="CHEBI:30616"/>
        <dbReference type="ChEBI" id="CHEBI:61977"/>
        <dbReference type="ChEBI" id="CHEBI:456216"/>
        <dbReference type="EC" id="2.7.11.1"/>
    </reaction>
</comment>
<keyword evidence="12" id="KW-0418">Kinase</keyword>
<evidence type="ECO:0000256" key="16">
    <source>
        <dbReference type="ARBA" id="ARBA00023170"/>
    </source>
</evidence>
<dbReference type="InterPro" id="IPR008271">
    <property type="entry name" value="Ser/Thr_kinase_AS"/>
</dbReference>
<evidence type="ECO:0000256" key="21">
    <source>
        <dbReference type="SAM" id="Phobius"/>
    </source>
</evidence>
<dbReference type="InterPro" id="IPR001611">
    <property type="entry name" value="Leu-rich_rpt"/>
</dbReference>
<dbReference type="InterPro" id="IPR003591">
    <property type="entry name" value="Leu-rich_rpt_typical-subtyp"/>
</dbReference>
<proteinExistence type="inferred from homology"/>
<keyword evidence="14 21" id="KW-1133">Transmembrane helix</keyword>
<dbReference type="SMART" id="SM00369">
    <property type="entry name" value="LRR_TYP"/>
    <property type="match status" value="9"/>
</dbReference>
<evidence type="ECO:0000256" key="11">
    <source>
        <dbReference type="ARBA" id="ARBA00022741"/>
    </source>
</evidence>
<evidence type="ECO:0000256" key="4">
    <source>
        <dbReference type="ARBA" id="ARBA00012513"/>
    </source>
</evidence>
<feature type="transmembrane region" description="Helical" evidence="21">
    <location>
        <begin position="707"/>
        <end position="730"/>
    </location>
</feature>
<dbReference type="Pfam" id="PF08263">
    <property type="entry name" value="LRRNT_2"/>
    <property type="match status" value="1"/>
</dbReference>
<evidence type="ECO:0000256" key="1">
    <source>
        <dbReference type="ARBA" id="ARBA00004236"/>
    </source>
</evidence>
<dbReference type="FunFam" id="1.10.510.10:FF:000276">
    <property type="entry name" value="LRR receptor-like serine/threonine-protein kinase RCH1"/>
    <property type="match status" value="1"/>
</dbReference>
<feature type="binding site" evidence="20">
    <location>
        <position position="803"/>
    </location>
    <ligand>
        <name>ATP</name>
        <dbReference type="ChEBI" id="CHEBI:30616"/>
    </ligand>
</feature>
<dbReference type="FunFam" id="3.80.10.10:FF:000333">
    <property type="entry name" value="LRR receptor-like serine/threonine-protein kinase RCH1"/>
    <property type="match status" value="1"/>
</dbReference>
<sequence>MSNNALNFLVLFFTISLFPFVSSLNQEGLSLLSWLSTFNSSNLETSTTAFSSWDPAHKTPCRWDYIKCSAEEFVEEIVITSIDLRSGFPIQILSFNHLKTLVISNGNLTGEIPSSVGNLSSTLVTLDLSFNSLTGKIPEEIGKLSELRWLSLNSNSLRGGIPTSIGNCSRLQHLELFDNQLSGMIPGEIGQLKALMSLRVGGNQGIFGEIPMQISDCKALVFLGLAVTGISGEIPASIGELQNLKTLSVYTAHLTGQIPPEIQNCSALEDLFLYENQLSGKIPYELGSMQSLKRVLLWKNNLTGTIPESLGNCTNLKVIDFSLNSLIGQLPSTLGNLLSLEEFLLSDNNIYGEIPSYVGNFSMLKQLEFDNNRFSGKIPSVMGNLKELTLFYAWQNQLNGNIPTELSNCEKLEAVDLSHNFLTGPIPNSLFHLQNLTQLLLISNRLSGQIPPDIGRCTSLIRLRLGSNNFTGQLPREIGLLRSLTFLELSDNQVSGDIPYEIGNCAHLEMLDLHKNELQGTIPSSLKFLVDLNVLDLSSNRITGSIPKSFGKLTSLNKLILSGNLIAGSIPQSLGLCKDLQLLDLSNNKIIGSIPNEIGYLQGLDILLNLSWNSLTGSIPKTFSNLSKLSILDLSYNKITGTLIVLGNLDNLVSLNVSYNRFSGTLPDTKFFQDLPSAAFAGNPDLCINSKCRASGSLEGNKSIRNIIIYTFLGVILTSAIVTCGVILALRIQGDSYYGRNNFDEVEMEWSFTPFQKLNFNISDVVSKLSDSNIVGKGGSGVVYRVETPTKQIIAVKKLWPIKNGEAPERDFFTAEVQTLGSIRHKNIVRLLGCCNNGRTRLLLFDYICNGSLFGLLHEKRLFLDWDARYKIIIGTAHGLEYLHHDCIPPIVHRDVKANNILVGPQFEPFLADFGLAKLVISSDCSRASHVVAGSCGYIAPEYGYSLRITEKSDVYSYGVVLLEMLTGMEPTDNRIPEGAHIVTWVISEIREKKREFTTILDQQLLLQCGTRTPEMLQVLGVALLCVNPSPEERPTMKDVTAMLKEISHENDDLEKPNLLHNKGMVANPKAAVHCSSFSRSCELLIESSSSSS</sequence>
<dbReference type="InterPro" id="IPR011009">
    <property type="entry name" value="Kinase-like_dom_sf"/>
</dbReference>
<evidence type="ECO:0000256" key="6">
    <source>
        <dbReference type="ARBA" id="ARBA00022614"/>
    </source>
</evidence>
<dbReference type="EMBL" id="JAMSHJ010000005">
    <property type="protein sequence ID" value="KAI5405709.1"/>
    <property type="molecule type" value="Genomic_DNA"/>
</dbReference>
<dbReference type="SUPFAM" id="SSF52058">
    <property type="entry name" value="L domain-like"/>
    <property type="match status" value="1"/>
</dbReference>
<dbReference type="AlphaFoldDB" id="A0A9D4WQ29"/>
<dbReference type="PRINTS" id="PR00019">
    <property type="entry name" value="LEURICHRPT"/>
</dbReference>
<dbReference type="InterPro" id="IPR032675">
    <property type="entry name" value="LRR_dom_sf"/>
</dbReference>
<dbReference type="FunFam" id="3.30.200.20:FF:000748">
    <property type="entry name" value="LRR receptor-like serine/threonine-protein kinase RCH1"/>
    <property type="match status" value="1"/>
</dbReference>
<feature type="domain" description="Protein kinase" evidence="23">
    <location>
        <begin position="769"/>
        <end position="1052"/>
    </location>
</feature>
<evidence type="ECO:0000256" key="14">
    <source>
        <dbReference type="ARBA" id="ARBA00022989"/>
    </source>
</evidence>
<dbReference type="FunFam" id="3.80.10.10:FF:000760">
    <property type="entry name" value="LRR receptor-like serine/threonine-protein kinase RCH1"/>
    <property type="match status" value="1"/>
</dbReference>